<evidence type="ECO:0000313" key="2">
    <source>
        <dbReference type="Proteomes" id="UP000242287"/>
    </source>
</evidence>
<name>A0A2A9NPV8_9AGAR</name>
<keyword evidence="2" id="KW-1185">Reference proteome</keyword>
<gene>
    <name evidence="1" type="ORF">AMATHDRAFT_55948</name>
</gene>
<evidence type="ECO:0000313" key="1">
    <source>
        <dbReference type="EMBL" id="PFH53025.1"/>
    </source>
</evidence>
<sequence>REGHVTPSKPSVLKVQPLSTPSPYFRHFDVLFVSPVVNITDYCFRLLWSPSILTHHLTELLTHLVTSSSYLYFLTCFITLF</sequence>
<protein>
    <submittedName>
        <fullName evidence="1">Uncharacterized protein</fullName>
    </submittedName>
</protein>
<feature type="non-terminal residue" evidence="1">
    <location>
        <position position="1"/>
    </location>
</feature>
<proteinExistence type="predicted"/>
<organism evidence="1 2">
    <name type="scientific">Amanita thiersii Skay4041</name>
    <dbReference type="NCBI Taxonomy" id="703135"/>
    <lineage>
        <taxon>Eukaryota</taxon>
        <taxon>Fungi</taxon>
        <taxon>Dikarya</taxon>
        <taxon>Basidiomycota</taxon>
        <taxon>Agaricomycotina</taxon>
        <taxon>Agaricomycetes</taxon>
        <taxon>Agaricomycetidae</taxon>
        <taxon>Agaricales</taxon>
        <taxon>Pluteineae</taxon>
        <taxon>Amanitaceae</taxon>
        <taxon>Amanita</taxon>
    </lineage>
</organism>
<dbReference type="Proteomes" id="UP000242287">
    <property type="component" value="Unassembled WGS sequence"/>
</dbReference>
<dbReference type="EMBL" id="KZ301976">
    <property type="protein sequence ID" value="PFH53025.1"/>
    <property type="molecule type" value="Genomic_DNA"/>
</dbReference>
<reference evidence="1 2" key="1">
    <citation type="submission" date="2014-02" db="EMBL/GenBank/DDBJ databases">
        <title>Transposable element dynamics among asymbiotic and ectomycorrhizal Amanita fungi.</title>
        <authorList>
            <consortium name="DOE Joint Genome Institute"/>
            <person name="Hess J."/>
            <person name="Skrede I."/>
            <person name="Wolfe B."/>
            <person name="LaButti K."/>
            <person name="Ohm R.A."/>
            <person name="Grigoriev I.V."/>
            <person name="Pringle A."/>
        </authorList>
    </citation>
    <scope>NUCLEOTIDE SEQUENCE [LARGE SCALE GENOMIC DNA]</scope>
    <source>
        <strain evidence="1 2">SKay4041</strain>
    </source>
</reference>
<dbReference type="AlphaFoldDB" id="A0A2A9NPV8"/>
<accession>A0A2A9NPV8</accession>